<dbReference type="InterPro" id="IPR036390">
    <property type="entry name" value="WH_DNA-bd_sf"/>
</dbReference>
<comment type="caution">
    <text evidence="2">The sequence shown here is derived from an EMBL/GenBank/DDBJ whole genome shotgun (WGS) entry which is preliminary data.</text>
</comment>
<evidence type="ECO:0000313" key="3">
    <source>
        <dbReference type="Proteomes" id="UP000077381"/>
    </source>
</evidence>
<dbReference type="SUPFAM" id="SSF46785">
    <property type="entry name" value="Winged helix' DNA-binding domain"/>
    <property type="match status" value="1"/>
</dbReference>
<reference evidence="2 3" key="1">
    <citation type="submission" date="2015-12" db="EMBL/GenBank/DDBJ databases">
        <title>Genome sequence of Streptomyces sp. G25.</title>
        <authorList>
            <person name="Poehlein A."/>
            <person name="Roettig A."/>
            <person name="Hiessl S."/>
            <person name="Hauschild P."/>
            <person name="Schauer J."/>
            <person name="Madkour M.H."/>
            <person name="Al-Ansari A.M."/>
            <person name="Almakishah N.H."/>
            <person name="Steinbuechel A."/>
            <person name="Daniel R."/>
        </authorList>
    </citation>
    <scope>NUCLEOTIDE SEQUENCE [LARGE SCALE GENOMIC DNA]</scope>
    <source>
        <strain evidence="3">G25(2015)</strain>
    </source>
</reference>
<dbReference type="Proteomes" id="UP000077381">
    <property type="component" value="Unassembled WGS sequence"/>
</dbReference>
<gene>
    <name evidence="2" type="ORF">STSP_58160</name>
</gene>
<dbReference type="STRING" id="1716141.STSP_58160"/>
<proteinExistence type="predicted"/>
<dbReference type="InterPro" id="IPR013196">
    <property type="entry name" value="HTH_11"/>
</dbReference>
<evidence type="ECO:0000313" key="2">
    <source>
        <dbReference type="EMBL" id="OAH10974.1"/>
    </source>
</evidence>
<keyword evidence="3" id="KW-1185">Reference proteome</keyword>
<name>A0A177HL57_9ACTN</name>
<accession>A0A177HL57</accession>
<feature type="domain" description="Helix-turn-helix type 11" evidence="1">
    <location>
        <begin position="10"/>
        <end position="45"/>
    </location>
</feature>
<dbReference type="InterPro" id="IPR036388">
    <property type="entry name" value="WH-like_DNA-bd_sf"/>
</dbReference>
<evidence type="ECO:0000259" key="1">
    <source>
        <dbReference type="Pfam" id="PF08279"/>
    </source>
</evidence>
<dbReference type="EMBL" id="LOHS01000117">
    <property type="protein sequence ID" value="OAH10974.1"/>
    <property type="molecule type" value="Genomic_DNA"/>
</dbReference>
<dbReference type="Gene3D" id="1.10.10.10">
    <property type="entry name" value="Winged helix-like DNA-binding domain superfamily/Winged helix DNA-binding domain"/>
    <property type="match status" value="1"/>
</dbReference>
<dbReference type="AlphaFoldDB" id="A0A177HL57"/>
<dbReference type="PATRIC" id="fig|1716141.3.peg.6111"/>
<dbReference type="Pfam" id="PF08279">
    <property type="entry name" value="HTH_11"/>
    <property type="match status" value="1"/>
</dbReference>
<protein>
    <submittedName>
        <fullName evidence="2">HTH domain protein</fullName>
    </submittedName>
</protein>
<organism evidence="2 3">
    <name type="scientific">Streptomyces jeddahensis</name>
    <dbReference type="NCBI Taxonomy" id="1716141"/>
    <lineage>
        <taxon>Bacteria</taxon>
        <taxon>Bacillati</taxon>
        <taxon>Actinomycetota</taxon>
        <taxon>Actinomycetes</taxon>
        <taxon>Kitasatosporales</taxon>
        <taxon>Streptomycetaceae</taxon>
        <taxon>Streptomyces</taxon>
    </lineage>
</organism>
<sequence>MGDMASTSTRMLRLLSLLQTHGYWPGTELADRLGVSVRTLCRDVDFRRARTG</sequence>